<dbReference type="InterPro" id="IPR017451">
    <property type="entry name" value="F-box-assoc_interact_dom"/>
</dbReference>
<proteinExistence type="predicted"/>
<evidence type="ECO:0000313" key="2">
    <source>
        <dbReference type="EMBL" id="TQD75506.1"/>
    </source>
</evidence>
<dbReference type="EMBL" id="VIEB01001094">
    <property type="protein sequence ID" value="TQD75506.1"/>
    <property type="molecule type" value="Genomic_DNA"/>
</dbReference>
<dbReference type="InterPro" id="IPR011043">
    <property type="entry name" value="Gal_Oxase/kelch_b-propeller"/>
</dbReference>
<name>A0A540KMQ4_MALBA</name>
<sequence length="235" mass="27144">MQAAALERTICEDSLKLLRPCLYGFGYDSVPDDYKVILGENSNASHAGKVVFFTLKRGSWRTVEGLNQDDDIQLQKRGLLLNGALHWLHHGLISSESSIISFNLAEEKFQELEPLSNIVNRRRNMRADIRPYRRSHLFCYLRGDDENMEIWAMMEYGVKESWTRLMLTQMDDHQPRPNYICVVDDDKVLMSYLRGDLILYDPKGQKTYWITLESRNGLVESAMYTETLVSPVAGK</sequence>
<reference evidence="2 3" key="1">
    <citation type="journal article" date="2019" name="G3 (Bethesda)">
        <title>Sequencing of a Wild Apple (Malus baccata) Genome Unravels the Differences Between Cultivated and Wild Apple Species Regarding Disease Resistance and Cold Tolerance.</title>
        <authorList>
            <person name="Chen X."/>
        </authorList>
    </citation>
    <scope>NUCLEOTIDE SEQUENCE [LARGE SCALE GENOMIC DNA]</scope>
    <source>
        <strain evidence="3">cv. Shandingzi</strain>
        <tissue evidence="2">Leaves</tissue>
    </source>
</reference>
<gene>
    <name evidence="2" type="ORF">C1H46_038965</name>
</gene>
<feature type="domain" description="F-box associated beta-propeller type 1" evidence="1">
    <location>
        <begin position="20"/>
        <end position="190"/>
    </location>
</feature>
<dbReference type="Pfam" id="PF07734">
    <property type="entry name" value="FBA_1"/>
    <property type="match status" value="1"/>
</dbReference>
<evidence type="ECO:0000313" key="3">
    <source>
        <dbReference type="Proteomes" id="UP000315295"/>
    </source>
</evidence>
<keyword evidence="3" id="KW-1185">Reference proteome</keyword>
<dbReference type="SUPFAM" id="SSF50965">
    <property type="entry name" value="Galactose oxidase, central domain"/>
    <property type="match status" value="1"/>
</dbReference>
<dbReference type="Proteomes" id="UP000315295">
    <property type="component" value="Unassembled WGS sequence"/>
</dbReference>
<dbReference type="InterPro" id="IPR052361">
    <property type="entry name" value="F-box_domain"/>
</dbReference>
<dbReference type="PANTHER" id="PTHR31790">
    <property type="entry name" value="OS02G0783600 PROTEIN"/>
    <property type="match status" value="1"/>
</dbReference>
<dbReference type="InterPro" id="IPR006527">
    <property type="entry name" value="F-box-assoc_dom_typ1"/>
</dbReference>
<protein>
    <recommendedName>
        <fullName evidence="1">F-box associated beta-propeller type 1 domain-containing protein</fullName>
    </recommendedName>
</protein>
<accession>A0A540KMQ4</accession>
<dbReference type="NCBIfam" id="TIGR01640">
    <property type="entry name" value="F_box_assoc_1"/>
    <property type="match status" value="1"/>
</dbReference>
<dbReference type="PANTHER" id="PTHR31790:SF526">
    <property type="entry name" value="OS12G0618150 PROTEIN"/>
    <property type="match status" value="1"/>
</dbReference>
<comment type="caution">
    <text evidence="2">The sequence shown here is derived from an EMBL/GenBank/DDBJ whole genome shotgun (WGS) entry which is preliminary data.</text>
</comment>
<evidence type="ECO:0000259" key="1">
    <source>
        <dbReference type="Pfam" id="PF07734"/>
    </source>
</evidence>
<dbReference type="AlphaFoldDB" id="A0A540KMQ4"/>
<organism evidence="2 3">
    <name type="scientific">Malus baccata</name>
    <name type="common">Siberian crab apple</name>
    <name type="synonym">Pyrus baccata</name>
    <dbReference type="NCBI Taxonomy" id="106549"/>
    <lineage>
        <taxon>Eukaryota</taxon>
        <taxon>Viridiplantae</taxon>
        <taxon>Streptophyta</taxon>
        <taxon>Embryophyta</taxon>
        <taxon>Tracheophyta</taxon>
        <taxon>Spermatophyta</taxon>
        <taxon>Magnoliopsida</taxon>
        <taxon>eudicotyledons</taxon>
        <taxon>Gunneridae</taxon>
        <taxon>Pentapetalae</taxon>
        <taxon>rosids</taxon>
        <taxon>fabids</taxon>
        <taxon>Rosales</taxon>
        <taxon>Rosaceae</taxon>
        <taxon>Amygdaloideae</taxon>
        <taxon>Maleae</taxon>
        <taxon>Malus</taxon>
    </lineage>
</organism>